<name>A0A841DG85_PLAVE</name>
<protein>
    <submittedName>
        <fullName evidence="1">Uncharacterized protein</fullName>
    </submittedName>
</protein>
<dbReference type="RefSeq" id="WP_184948437.1">
    <property type="nucleotide sequence ID" value="NZ_BAAAWZ010000001.1"/>
</dbReference>
<dbReference type="EMBL" id="JACHJJ010000037">
    <property type="protein sequence ID" value="MBB5967733.1"/>
    <property type="molecule type" value="Genomic_DNA"/>
</dbReference>
<keyword evidence="2" id="KW-1185">Reference proteome</keyword>
<dbReference type="AlphaFoldDB" id="A0A841DG85"/>
<accession>A0A841DG85</accession>
<evidence type="ECO:0000313" key="1">
    <source>
        <dbReference type="EMBL" id="MBB5967733.1"/>
    </source>
</evidence>
<sequence length="81" mass="9071">MSPADLTTTHWNGLDDHQALHHVERPAQELSSDLLRLEQADYAGRRFRRALFHRDDTTCTLVPGGEAQVGFAPARFTPTAE</sequence>
<proteinExistence type="predicted"/>
<reference evidence="1 2" key="1">
    <citation type="submission" date="2020-08" db="EMBL/GenBank/DDBJ databases">
        <title>Genomic Encyclopedia of Type Strains, Phase III (KMG-III): the genomes of soil and plant-associated and newly described type strains.</title>
        <authorList>
            <person name="Whitman W."/>
        </authorList>
    </citation>
    <scope>NUCLEOTIDE SEQUENCE [LARGE SCALE GENOMIC DNA]</scope>
    <source>
        <strain evidence="1 2">CECT 3303</strain>
    </source>
</reference>
<dbReference type="Proteomes" id="UP000562352">
    <property type="component" value="Unassembled WGS sequence"/>
</dbReference>
<organism evidence="1 2">
    <name type="scientific">Planomonospora venezuelensis</name>
    <dbReference type="NCBI Taxonomy" id="1999"/>
    <lineage>
        <taxon>Bacteria</taxon>
        <taxon>Bacillati</taxon>
        <taxon>Actinomycetota</taxon>
        <taxon>Actinomycetes</taxon>
        <taxon>Streptosporangiales</taxon>
        <taxon>Streptosporangiaceae</taxon>
        <taxon>Planomonospora</taxon>
    </lineage>
</organism>
<gene>
    <name evidence="1" type="ORF">FHS22_007046</name>
</gene>
<comment type="caution">
    <text evidence="1">The sequence shown here is derived from an EMBL/GenBank/DDBJ whole genome shotgun (WGS) entry which is preliminary data.</text>
</comment>
<evidence type="ECO:0000313" key="2">
    <source>
        <dbReference type="Proteomes" id="UP000562352"/>
    </source>
</evidence>